<dbReference type="Proteomes" id="UP001589793">
    <property type="component" value="Unassembled WGS sequence"/>
</dbReference>
<gene>
    <name evidence="1" type="ORF">ACFFF6_06285</name>
</gene>
<sequence>MEVYRSTGAPAVLYRTDGTPVSEGGGPVDPPGPLTAWRALLAAADTTHAVMVAAGDSLTDMDATSIDSTGWTANLARQLTSHTPGTVDFHDVGALPGWAPAWGAAGVHIVNVAISGRTSYNYVHATETIPQIVAAGPTIVTHMIGMNDYNFSLRTPVQVADEIVTRMGMIDTALTDVGKDLPAHVVMVEPRDASLRPEQPFDWWDSYGTELARIVNADRTRRILVNIDQAFGDTPGLRGPDDIHLTTAGYQVVADTMLSALI</sequence>
<keyword evidence="1" id="KW-0378">Hydrolase</keyword>
<dbReference type="EMBL" id="JBHLSV010000005">
    <property type="protein sequence ID" value="MFC0673561.1"/>
    <property type="molecule type" value="Genomic_DNA"/>
</dbReference>
<dbReference type="PANTHER" id="PTHR30383">
    <property type="entry name" value="THIOESTERASE 1/PROTEASE 1/LYSOPHOSPHOLIPASE L1"/>
    <property type="match status" value="1"/>
</dbReference>
<accession>A0ABV6R9U2</accession>
<proteinExistence type="predicted"/>
<dbReference type="Gene3D" id="3.40.50.1110">
    <property type="entry name" value="SGNH hydrolase"/>
    <property type="match status" value="1"/>
</dbReference>
<dbReference type="GO" id="GO:0016787">
    <property type="term" value="F:hydrolase activity"/>
    <property type="evidence" value="ECO:0007669"/>
    <property type="project" value="UniProtKB-KW"/>
</dbReference>
<dbReference type="InterPro" id="IPR001087">
    <property type="entry name" value="GDSL"/>
</dbReference>
<dbReference type="InterPro" id="IPR051532">
    <property type="entry name" value="Ester_Hydrolysis_Enzymes"/>
</dbReference>
<reference evidence="1 2" key="1">
    <citation type="submission" date="2024-09" db="EMBL/GenBank/DDBJ databases">
        <authorList>
            <person name="Sun Q."/>
            <person name="Mori K."/>
        </authorList>
    </citation>
    <scope>NUCLEOTIDE SEQUENCE [LARGE SCALE GENOMIC DNA]</scope>
    <source>
        <strain evidence="1 2">CICC 10874</strain>
    </source>
</reference>
<evidence type="ECO:0000313" key="1">
    <source>
        <dbReference type="EMBL" id="MFC0673561.1"/>
    </source>
</evidence>
<dbReference type="RefSeq" id="WP_376979218.1">
    <property type="nucleotide sequence ID" value="NZ_JBHLSV010000005.1"/>
</dbReference>
<dbReference type="InterPro" id="IPR036514">
    <property type="entry name" value="SGNH_hydro_sf"/>
</dbReference>
<dbReference type="SUPFAM" id="SSF52266">
    <property type="entry name" value="SGNH hydrolase"/>
    <property type="match status" value="1"/>
</dbReference>
<keyword evidence="2" id="KW-1185">Reference proteome</keyword>
<comment type="caution">
    <text evidence="1">The sequence shown here is derived from an EMBL/GenBank/DDBJ whole genome shotgun (WGS) entry which is preliminary data.</text>
</comment>
<protein>
    <submittedName>
        <fullName evidence="1">SGNH/GDSL hydrolase family protein</fullName>
    </submittedName>
</protein>
<dbReference type="Pfam" id="PF00657">
    <property type="entry name" value="Lipase_GDSL"/>
    <property type="match status" value="1"/>
</dbReference>
<organism evidence="1 2">
    <name type="scientific">Brachybacterium hainanense</name>
    <dbReference type="NCBI Taxonomy" id="1541174"/>
    <lineage>
        <taxon>Bacteria</taxon>
        <taxon>Bacillati</taxon>
        <taxon>Actinomycetota</taxon>
        <taxon>Actinomycetes</taxon>
        <taxon>Micrococcales</taxon>
        <taxon>Dermabacteraceae</taxon>
        <taxon>Brachybacterium</taxon>
    </lineage>
</organism>
<dbReference type="CDD" id="cd00229">
    <property type="entry name" value="SGNH_hydrolase"/>
    <property type="match status" value="1"/>
</dbReference>
<evidence type="ECO:0000313" key="2">
    <source>
        <dbReference type="Proteomes" id="UP001589793"/>
    </source>
</evidence>
<name>A0ABV6R9U2_9MICO</name>